<accession>A0ABD0JKD8</accession>
<keyword evidence="2" id="KW-1185">Reference proteome</keyword>
<evidence type="ECO:0000313" key="2">
    <source>
        <dbReference type="Proteomes" id="UP001519460"/>
    </source>
</evidence>
<name>A0ABD0JKD8_9CAEN</name>
<reference evidence="1 2" key="1">
    <citation type="journal article" date="2023" name="Sci. Data">
        <title>Genome assembly of the Korean intertidal mud-creeper Batillaria attramentaria.</title>
        <authorList>
            <person name="Patra A.K."/>
            <person name="Ho P.T."/>
            <person name="Jun S."/>
            <person name="Lee S.J."/>
            <person name="Kim Y."/>
            <person name="Won Y.J."/>
        </authorList>
    </citation>
    <scope>NUCLEOTIDE SEQUENCE [LARGE SCALE GENOMIC DNA]</scope>
    <source>
        <strain evidence="1">Wonlab-2016</strain>
    </source>
</reference>
<gene>
    <name evidence="1" type="ORF">BaRGS_00033663</name>
</gene>
<organism evidence="1 2">
    <name type="scientific">Batillaria attramentaria</name>
    <dbReference type="NCBI Taxonomy" id="370345"/>
    <lineage>
        <taxon>Eukaryota</taxon>
        <taxon>Metazoa</taxon>
        <taxon>Spiralia</taxon>
        <taxon>Lophotrochozoa</taxon>
        <taxon>Mollusca</taxon>
        <taxon>Gastropoda</taxon>
        <taxon>Caenogastropoda</taxon>
        <taxon>Sorbeoconcha</taxon>
        <taxon>Cerithioidea</taxon>
        <taxon>Batillariidae</taxon>
        <taxon>Batillaria</taxon>
    </lineage>
</organism>
<dbReference type="EMBL" id="JACVVK020000415">
    <property type="protein sequence ID" value="KAK7475111.1"/>
    <property type="molecule type" value="Genomic_DNA"/>
</dbReference>
<evidence type="ECO:0000313" key="1">
    <source>
        <dbReference type="EMBL" id="KAK7475111.1"/>
    </source>
</evidence>
<dbReference type="Proteomes" id="UP001519460">
    <property type="component" value="Unassembled WGS sequence"/>
</dbReference>
<protein>
    <submittedName>
        <fullName evidence="1">Uncharacterized protein</fullName>
    </submittedName>
</protein>
<proteinExistence type="predicted"/>
<comment type="caution">
    <text evidence="1">The sequence shown here is derived from an EMBL/GenBank/DDBJ whole genome shotgun (WGS) entry which is preliminary data.</text>
</comment>
<sequence>MQRALLFYRPLTRPAPQTPLWTRNSGIINPPFPTIHRCWDYNRRPGRALQACVISGWRQVHFLLPAHVEMATWDAVRQCCLSSLQSRVGVSEWAVSSELTVLLVLRF</sequence>
<dbReference type="AlphaFoldDB" id="A0ABD0JKD8"/>